<keyword evidence="8" id="KW-0170">Cobalt</keyword>
<dbReference type="PRINTS" id="PR00934">
    <property type="entry name" value="XHISDIPTASE"/>
</dbReference>
<dbReference type="FunFam" id="3.40.630.10:FF:000072">
    <property type="entry name" value="Aminoacyl-histidine dipeptidase"/>
    <property type="match status" value="1"/>
</dbReference>
<evidence type="ECO:0000256" key="14">
    <source>
        <dbReference type="ARBA" id="ARBA00075285"/>
    </source>
</evidence>
<dbReference type="Pfam" id="PF07687">
    <property type="entry name" value="M20_dimer"/>
    <property type="match status" value="1"/>
</dbReference>
<dbReference type="AlphaFoldDB" id="A0A2G7HGA7"/>
<dbReference type="GO" id="GO:0046872">
    <property type="term" value="F:metal ion binding"/>
    <property type="evidence" value="ECO:0007669"/>
    <property type="project" value="UniProtKB-KW"/>
</dbReference>
<dbReference type="PANTHER" id="PTHR43501">
    <property type="entry name" value="CYTOSOL NON-SPECIFIC DIPEPTIDASE"/>
    <property type="match status" value="1"/>
</dbReference>
<reference evidence="19 20" key="1">
    <citation type="submission" date="2017-10" db="EMBL/GenBank/DDBJ databases">
        <title>Reclassification of Eubacterium combesii and discrepancies in the nomenclature of botulinum neurotoxin producing clostridia. Request for an Opinion.</title>
        <authorList>
            <person name="Dobritsa A.P."/>
            <person name="Kutumbaka K.K."/>
            <person name="Samadpour M."/>
        </authorList>
    </citation>
    <scope>NUCLEOTIDE SEQUENCE [LARGE SCALE GENOMIC DNA]</scope>
    <source>
        <strain evidence="19 20">DSM 20696</strain>
    </source>
</reference>
<comment type="catalytic activity">
    <reaction evidence="9">
        <text>Hydrolysis of dipeptides, preferentially hydrophobic dipeptides including prolyl amino acids.</text>
        <dbReference type="EC" id="3.4.13.18"/>
    </reaction>
</comment>
<evidence type="ECO:0000256" key="7">
    <source>
        <dbReference type="ARBA" id="ARBA00023049"/>
    </source>
</evidence>
<dbReference type="InterPro" id="IPR011650">
    <property type="entry name" value="Peptidase_M20_dimer"/>
</dbReference>
<evidence type="ECO:0000256" key="10">
    <source>
        <dbReference type="ARBA" id="ARBA00038976"/>
    </source>
</evidence>
<dbReference type="InterPro" id="IPR001160">
    <property type="entry name" value="Peptidase_M20C"/>
</dbReference>
<dbReference type="EC" id="3.4.13.18" evidence="10"/>
<feature type="domain" description="Peptidase M20 dimerisation" evidence="18">
    <location>
        <begin position="209"/>
        <end position="291"/>
    </location>
</feature>
<dbReference type="InterPro" id="IPR036264">
    <property type="entry name" value="Bact_exopeptidase_dim_dom"/>
</dbReference>
<dbReference type="SUPFAM" id="SSF53187">
    <property type="entry name" value="Zn-dependent exopeptidases"/>
    <property type="match status" value="1"/>
</dbReference>
<evidence type="ECO:0000313" key="20">
    <source>
        <dbReference type="Proteomes" id="UP000231322"/>
    </source>
</evidence>
<evidence type="ECO:0000256" key="17">
    <source>
        <dbReference type="ARBA" id="ARBA00078074"/>
    </source>
</evidence>
<accession>A0A2G7HGA7</accession>
<evidence type="ECO:0000256" key="2">
    <source>
        <dbReference type="ARBA" id="ARBA00001947"/>
    </source>
</evidence>
<comment type="caution">
    <text evidence="19">The sequence shown here is derived from an EMBL/GenBank/DDBJ whole genome shotgun (WGS) entry which is preliminary data.</text>
</comment>
<keyword evidence="5" id="KW-0378">Hydrolase</keyword>
<gene>
    <name evidence="19" type="ORF">CS538_10125</name>
</gene>
<dbReference type="EMBL" id="PEIK01000007">
    <property type="protein sequence ID" value="PIH04074.1"/>
    <property type="molecule type" value="Genomic_DNA"/>
</dbReference>
<keyword evidence="4" id="KW-0479">Metal-binding</keyword>
<evidence type="ECO:0000256" key="6">
    <source>
        <dbReference type="ARBA" id="ARBA00022833"/>
    </source>
</evidence>
<organism evidence="19 20">
    <name type="scientific">Clostridium combesii</name>
    <dbReference type="NCBI Taxonomy" id="39481"/>
    <lineage>
        <taxon>Bacteria</taxon>
        <taxon>Bacillati</taxon>
        <taxon>Bacillota</taxon>
        <taxon>Clostridia</taxon>
        <taxon>Eubacteriales</taxon>
        <taxon>Clostridiaceae</taxon>
        <taxon>Clostridium</taxon>
    </lineage>
</organism>
<dbReference type="GO" id="GO:0070573">
    <property type="term" value="F:metallodipeptidase activity"/>
    <property type="evidence" value="ECO:0007669"/>
    <property type="project" value="TreeGrafter"/>
</dbReference>
<dbReference type="Gene3D" id="3.40.630.10">
    <property type="entry name" value="Zn peptidases"/>
    <property type="match status" value="2"/>
</dbReference>
<evidence type="ECO:0000256" key="1">
    <source>
        <dbReference type="ARBA" id="ARBA00001941"/>
    </source>
</evidence>
<dbReference type="Proteomes" id="UP000231322">
    <property type="component" value="Unassembled WGS sequence"/>
</dbReference>
<comment type="cofactor">
    <cofactor evidence="1">
        <name>Co(2+)</name>
        <dbReference type="ChEBI" id="CHEBI:48828"/>
    </cofactor>
</comment>
<dbReference type="InterPro" id="IPR002933">
    <property type="entry name" value="Peptidase_M20"/>
</dbReference>
<evidence type="ECO:0000256" key="8">
    <source>
        <dbReference type="ARBA" id="ARBA00023285"/>
    </source>
</evidence>
<evidence type="ECO:0000256" key="4">
    <source>
        <dbReference type="ARBA" id="ARBA00022723"/>
    </source>
</evidence>
<evidence type="ECO:0000256" key="12">
    <source>
        <dbReference type="ARBA" id="ARBA00061423"/>
    </source>
</evidence>
<dbReference type="FunFam" id="3.40.630.10:FF:000015">
    <property type="entry name" value="Aminoacyl-histidine dipeptidase PepD"/>
    <property type="match status" value="1"/>
</dbReference>
<keyword evidence="6" id="KW-0862">Zinc</keyword>
<protein>
    <recommendedName>
        <fullName evidence="13">Cytosol non-specific dipeptidase</fullName>
        <ecNumber evidence="10">3.4.13.18</ecNumber>
    </recommendedName>
    <alternativeName>
        <fullName evidence="16">Aminoacyl-histidine dipeptidase</fullName>
    </alternativeName>
    <alternativeName>
        <fullName evidence="15">Beta-alanyl-histidine dipeptidase</fullName>
    </alternativeName>
    <alternativeName>
        <fullName evidence="14">Carnosinase</fullName>
    </alternativeName>
    <alternativeName>
        <fullName evidence="11">Peptidase D</fullName>
    </alternativeName>
    <alternativeName>
        <fullName evidence="17">Xaa-His dipeptidase</fullName>
    </alternativeName>
</protein>
<evidence type="ECO:0000256" key="16">
    <source>
        <dbReference type="ARBA" id="ARBA00077688"/>
    </source>
</evidence>
<evidence type="ECO:0000256" key="15">
    <source>
        <dbReference type="ARBA" id="ARBA00076004"/>
    </source>
</evidence>
<keyword evidence="3" id="KW-0645">Protease</keyword>
<sequence length="482" mass="53643">MMEVLSNLESKSVFHFFEELTKIPHGSRNEKEISDFLVSFAKERNLEVCQDKALNVIIKKPGTKGYENAPTVIIQGHMDMVCEKLKDVDHDFEKDPLKLRIEDDYIYATGTTLGGDDGIAIAYGLAILDSKDIDHPPIEFVATSNEEDGMEGAFALDTKNLKGKMLINIDGEEDGVFIISCAGGITATTKIKVESEKCEKEAIKIRVVGLNGGHSGMEIVKQRGNANKLMGRLLYILSKYIDFNIAHIEGGTKDNAIPRECSALITLDKNKIEEVKEILSKVQENLKAEYRVQDPSVEIKVESSNKVDKHFSKTNTQSIIRFLTSVPDGVQSMSQDIKGLVESSLNTAIINTKEDEVEIISSIRSSVYSRKSEIADKIEALAEAVDATVKRESEYPGWEYDKDSKIRDISVLAYKNLFGVEPAITAIHAGLECGLFKETMKDTDMISFGPDIIDVHTANEHLKISSVEKYWALLKEILKNIK</sequence>
<comment type="cofactor">
    <cofactor evidence="2">
        <name>Zn(2+)</name>
        <dbReference type="ChEBI" id="CHEBI:29105"/>
    </cofactor>
</comment>
<evidence type="ECO:0000256" key="11">
    <source>
        <dbReference type="ARBA" id="ARBA00044252"/>
    </source>
</evidence>
<evidence type="ECO:0000259" key="18">
    <source>
        <dbReference type="Pfam" id="PF07687"/>
    </source>
</evidence>
<evidence type="ECO:0000256" key="9">
    <source>
        <dbReference type="ARBA" id="ARBA00036421"/>
    </source>
</evidence>
<dbReference type="GO" id="GO:0006508">
    <property type="term" value="P:proteolysis"/>
    <property type="evidence" value="ECO:0007669"/>
    <property type="project" value="UniProtKB-KW"/>
</dbReference>
<dbReference type="GO" id="GO:0005829">
    <property type="term" value="C:cytosol"/>
    <property type="evidence" value="ECO:0007669"/>
    <property type="project" value="TreeGrafter"/>
</dbReference>
<comment type="similarity">
    <text evidence="12">Belongs to the peptidase M20C family.</text>
</comment>
<dbReference type="PIRSF" id="PIRSF016599">
    <property type="entry name" value="Xaa-His_dipept"/>
    <property type="match status" value="1"/>
</dbReference>
<proteinExistence type="inferred from homology"/>
<dbReference type="CDD" id="cd03890">
    <property type="entry name" value="M20_pepD"/>
    <property type="match status" value="1"/>
</dbReference>
<evidence type="ECO:0000256" key="3">
    <source>
        <dbReference type="ARBA" id="ARBA00022670"/>
    </source>
</evidence>
<evidence type="ECO:0000256" key="13">
    <source>
        <dbReference type="ARBA" id="ARBA00071271"/>
    </source>
</evidence>
<keyword evidence="20" id="KW-1185">Reference proteome</keyword>
<dbReference type="PANTHER" id="PTHR43501:SF1">
    <property type="entry name" value="CYTOSOL NON-SPECIFIC DIPEPTIDASE"/>
    <property type="match status" value="1"/>
</dbReference>
<evidence type="ECO:0000256" key="5">
    <source>
        <dbReference type="ARBA" id="ARBA00022801"/>
    </source>
</evidence>
<dbReference type="Pfam" id="PF01546">
    <property type="entry name" value="Peptidase_M20"/>
    <property type="match status" value="1"/>
</dbReference>
<dbReference type="SUPFAM" id="SSF55031">
    <property type="entry name" value="Bacterial exopeptidase dimerisation domain"/>
    <property type="match status" value="1"/>
</dbReference>
<evidence type="ECO:0000313" key="19">
    <source>
        <dbReference type="EMBL" id="PIH04074.1"/>
    </source>
</evidence>
<dbReference type="NCBIfam" id="TIGR01893">
    <property type="entry name" value="aa-his-dipept"/>
    <property type="match status" value="1"/>
</dbReference>
<name>A0A2G7HGA7_9CLOT</name>
<keyword evidence="7" id="KW-0482">Metalloprotease</keyword>